<proteinExistence type="predicted"/>
<dbReference type="GO" id="GO:0004519">
    <property type="term" value="F:endonuclease activity"/>
    <property type="evidence" value="ECO:0007669"/>
    <property type="project" value="UniProtKB-KW"/>
</dbReference>
<dbReference type="PROSITE" id="PS50994">
    <property type="entry name" value="INTEGRASE"/>
    <property type="match status" value="1"/>
</dbReference>
<sequence>MADQSLTKADLQGFTEAVTSALTAMTNQMAILTTELKNVNNNDNQQRGREGEQIDLNENQRRGRERDPIMVNENQHRNRGRGIPRVDNRVIINENSSSDEEEFVEEEVEQRNRQNNHDYRVKADIPLFYGTIGVEDFLDWQISVDRFFEVMGVPENKQVKMVAIRLKSTAAVWWDKLVVQRQRQRKGAVRTWRRMKQLMMERFLPEDYEQILYKMYIECVQGKRNVTEYTAEFLRFSERNDLGETENQKVARYISGLKSSIQEKMGLQTVWTVQEASSLALKAELMEKSPRNFTPFRRYSPQNNSELTGDKEKSVVSKDANLGNKGAGSSNNGSNNVQQSKTPIQRQGNIYARPSIDKCYRCQGQGHKSNVCPSRRTLALLEEEEEREEEDEYAGVEFAEEESNEIINLVLQRILLSSKEEGQRKNLFRTRCSVNDKVCNLIVDNGSTENLVSQKLVEYLKLPTTLHEKPYALGWVSKGSQFGVTLSCKVPISIGKYYKEEVICDVLDMDVCHIILGRPWQYDNDVMYRGRDNVLMFTWNGHKIAMAPVSHSNQNLGKKNSNFLVLTHSEKELDEAIKETECICPVVIKGLMSAVKEDVTTPTEVLEILKDFKELIADELPHELPPMRNIQHQIDLIPGSSLPNLPHYRMSPKENEILREQIEDLLRKGFIRESMSPCAVPVLLVPKKGNQWRMCVDSRAINKITIKYRFPIPRLDDMLDELTGSKVFSKIDLRSGYHQIRIKPGDEWKTAFKSKDGLYEWLVMPFGLSNAPSTFMRLMNQILRPFTALPDFDKVFQVECDASGVGIGAVLSQEKRPVAFFSEKLSEARQKWSTYDQEFYAVFRALRQWEHYLIQREFILFTDHQALKFLHSQKVINKMHARWVSFLQKFPFIIQHKSGALNKVADALSRRASLLLTLAREIVGFEFMKELYENDVEFKELWAKCNEKHPSADFHVREGYLFKGDRLCIPCSSLREKLIRDLHGGGLSGHLGRDKTIASLEERYFWPHLRRDARTIVRRCYICQVSKVDRFSKMTHFIACKKTADASNIAKLFFKEVVRLHGVPKSITSDRDTKFLSHFWITLWRMFGTALNRSSTAHPQTDGQTEVTNRTLGNMVRSICGDKPKQWDLALPQIEFAYNSVVHSATGKSPFSLVYTSVPKHVVDLVKLPKAPGVSASAETMAEEILAVKEVVKAKLEATGKKNKVAADKRRRFKVFKEGDDVMVFLRKERFPVGTYNKLKPRKYGPFKVLRKINDNAYVVALPESMNISNTFNVADIHEYHADGVLYPEENLRTSSSEVEETDVGEI</sequence>
<keyword evidence="6" id="KW-0695">RNA-directed DNA polymerase</keyword>
<dbReference type="EMBL" id="JAEFBK010000007">
    <property type="protein sequence ID" value="KAG7586297.1"/>
    <property type="molecule type" value="Genomic_DNA"/>
</dbReference>
<dbReference type="GO" id="GO:0003676">
    <property type="term" value="F:nucleic acid binding"/>
    <property type="evidence" value="ECO:0007669"/>
    <property type="project" value="InterPro"/>
</dbReference>
<evidence type="ECO:0000256" key="1">
    <source>
        <dbReference type="ARBA" id="ARBA00022679"/>
    </source>
</evidence>
<dbReference type="InterPro" id="IPR001584">
    <property type="entry name" value="Integrase_cat-core"/>
</dbReference>
<dbReference type="Pfam" id="PF17917">
    <property type="entry name" value="RT_RNaseH"/>
    <property type="match status" value="1"/>
</dbReference>
<dbReference type="Pfam" id="PF17921">
    <property type="entry name" value="Integrase_H2C2"/>
    <property type="match status" value="1"/>
</dbReference>
<dbReference type="CDD" id="cd09274">
    <property type="entry name" value="RNase_HI_RT_Ty3"/>
    <property type="match status" value="1"/>
</dbReference>
<dbReference type="PANTHER" id="PTHR35046">
    <property type="entry name" value="ZINC KNUCKLE (CCHC-TYPE) FAMILY PROTEIN"/>
    <property type="match status" value="1"/>
</dbReference>
<feature type="compositionally biased region" description="Basic and acidic residues" evidence="8">
    <location>
        <begin position="46"/>
        <end position="67"/>
    </location>
</feature>
<dbReference type="PROSITE" id="PS50158">
    <property type="entry name" value="ZF_CCHC"/>
    <property type="match status" value="1"/>
</dbReference>
<dbReference type="Proteomes" id="UP000694240">
    <property type="component" value="Chromosome 7"/>
</dbReference>
<dbReference type="InterPro" id="IPR001878">
    <property type="entry name" value="Znf_CCHC"/>
</dbReference>
<dbReference type="CDD" id="cd01647">
    <property type="entry name" value="RT_LTR"/>
    <property type="match status" value="1"/>
</dbReference>
<dbReference type="InterPro" id="IPR056924">
    <property type="entry name" value="SH3_Tf2-1"/>
</dbReference>
<feature type="compositionally biased region" description="Polar residues" evidence="8">
    <location>
        <begin position="36"/>
        <end position="45"/>
    </location>
</feature>
<keyword evidence="7" id="KW-0479">Metal-binding</keyword>
<dbReference type="Pfam" id="PF24626">
    <property type="entry name" value="SH3_Tf2-1"/>
    <property type="match status" value="1"/>
</dbReference>
<comment type="caution">
    <text evidence="11">The sequence shown here is derived from an EMBL/GenBank/DDBJ whole genome shotgun (WGS) entry which is preliminary data.</text>
</comment>
<gene>
    <name evidence="11" type="ORF">ISN45_Aa02g016110</name>
</gene>
<feature type="region of interest" description="Disordered" evidence="8">
    <location>
        <begin position="293"/>
        <end position="347"/>
    </location>
</feature>
<evidence type="ECO:0000256" key="6">
    <source>
        <dbReference type="ARBA" id="ARBA00022918"/>
    </source>
</evidence>
<dbReference type="InterPro" id="IPR041588">
    <property type="entry name" value="Integrase_H2C2"/>
</dbReference>
<accession>A0A8T2BFY9</accession>
<keyword evidence="3" id="KW-0540">Nuclease</keyword>
<evidence type="ECO:0000313" key="12">
    <source>
        <dbReference type="Proteomes" id="UP000694240"/>
    </source>
</evidence>
<reference evidence="11 12" key="1">
    <citation type="submission" date="2020-12" db="EMBL/GenBank/DDBJ databases">
        <title>Concerted genomic and epigenomic changes stabilize Arabidopsis allopolyploids.</title>
        <authorList>
            <person name="Chen Z."/>
        </authorList>
    </citation>
    <scope>NUCLEOTIDE SEQUENCE [LARGE SCALE GENOMIC DNA]</scope>
    <source>
        <strain evidence="11">Allo738</strain>
        <tissue evidence="11">Leaf</tissue>
    </source>
</reference>
<dbReference type="PANTHER" id="PTHR35046:SF18">
    <property type="entry name" value="RNA-DIRECTED DNA POLYMERASE"/>
    <property type="match status" value="1"/>
</dbReference>
<dbReference type="InterPro" id="IPR041373">
    <property type="entry name" value="RT_RNaseH"/>
</dbReference>
<keyword evidence="5" id="KW-0378">Hydrolase</keyword>
<protein>
    <submittedName>
        <fullName evidence="11">Integrase catalytic core</fullName>
    </submittedName>
</protein>
<dbReference type="GO" id="GO:0016787">
    <property type="term" value="F:hydrolase activity"/>
    <property type="evidence" value="ECO:0007669"/>
    <property type="project" value="UniProtKB-KW"/>
</dbReference>
<name>A0A8T2BFY9_9BRAS</name>
<evidence type="ECO:0000259" key="10">
    <source>
        <dbReference type="PROSITE" id="PS50994"/>
    </source>
</evidence>
<feature type="domain" description="CCHC-type" evidence="9">
    <location>
        <begin position="358"/>
        <end position="374"/>
    </location>
</feature>
<feature type="domain" description="Integrase catalytic" evidence="10">
    <location>
        <begin position="1028"/>
        <end position="1158"/>
    </location>
</feature>
<dbReference type="GO" id="GO:0003964">
    <property type="term" value="F:RNA-directed DNA polymerase activity"/>
    <property type="evidence" value="ECO:0007669"/>
    <property type="project" value="UniProtKB-KW"/>
</dbReference>
<evidence type="ECO:0000256" key="3">
    <source>
        <dbReference type="ARBA" id="ARBA00022722"/>
    </source>
</evidence>
<dbReference type="GO" id="GO:0008270">
    <property type="term" value="F:zinc ion binding"/>
    <property type="evidence" value="ECO:0007669"/>
    <property type="project" value="UniProtKB-KW"/>
</dbReference>
<keyword evidence="2" id="KW-0548">Nucleotidyltransferase</keyword>
<dbReference type="Pfam" id="PF00078">
    <property type="entry name" value="RVT_1"/>
    <property type="match status" value="1"/>
</dbReference>
<evidence type="ECO:0000256" key="2">
    <source>
        <dbReference type="ARBA" id="ARBA00022695"/>
    </source>
</evidence>
<feature type="region of interest" description="Disordered" evidence="8">
    <location>
        <begin position="36"/>
        <end position="67"/>
    </location>
</feature>
<evidence type="ECO:0000256" key="7">
    <source>
        <dbReference type="PROSITE-ProRule" id="PRU00047"/>
    </source>
</evidence>
<keyword evidence="7" id="KW-0862">Zinc</keyword>
<dbReference type="CDD" id="cd00303">
    <property type="entry name" value="retropepsin_like"/>
    <property type="match status" value="1"/>
</dbReference>
<keyword evidence="4" id="KW-0255">Endonuclease</keyword>
<evidence type="ECO:0000256" key="4">
    <source>
        <dbReference type="ARBA" id="ARBA00022759"/>
    </source>
</evidence>
<keyword evidence="7" id="KW-0863">Zinc-finger</keyword>
<dbReference type="GO" id="GO:0015074">
    <property type="term" value="P:DNA integration"/>
    <property type="evidence" value="ECO:0007669"/>
    <property type="project" value="InterPro"/>
</dbReference>
<dbReference type="Pfam" id="PF03732">
    <property type="entry name" value="Retrotrans_gag"/>
    <property type="match status" value="1"/>
</dbReference>
<evidence type="ECO:0000259" key="9">
    <source>
        <dbReference type="PROSITE" id="PS50158"/>
    </source>
</evidence>
<dbReference type="InterPro" id="IPR005162">
    <property type="entry name" value="Retrotrans_gag_dom"/>
</dbReference>
<evidence type="ECO:0000256" key="8">
    <source>
        <dbReference type="SAM" id="MobiDB-lite"/>
    </source>
</evidence>
<evidence type="ECO:0000313" key="11">
    <source>
        <dbReference type="EMBL" id="KAG7586297.1"/>
    </source>
</evidence>
<evidence type="ECO:0000256" key="5">
    <source>
        <dbReference type="ARBA" id="ARBA00022801"/>
    </source>
</evidence>
<dbReference type="InterPro" id="IPR000477">
    <property type="entry name" value="RT_dom"/>
</dbReference>
<keyword evidence="12" id="KW-1185">Reference proteome</keyword>
<organism evidence="11 12">
    <name type="scientific">Arabidopsis thaliana x Arabidopsis arenosa</name>
    <dbReference type="NCBI Taxonomy" id="1240361"/>
    <lineage>
        <taxon>Eukaryota</taxon>
        <taxon>Viridiplantae</taxon>
        <taxon>Streptophyta</taxon>
        <taxon>Embryophyta</taxon>
        <taxon>Tracheophyta</taxon>
        <taxon>Spermatophyta</taxon>
        <taxon>Magnoliopsida</taxon>
        <taxon>eudicotyledons</taxon>
        <taxon>Gunneridae</taxon>
        <taxon>Pentapetalae</taxon>
        <taxon>rosids</taxon>
        <taxon>malvids</taxon>
        <taxon>Brassicales</taxon>
        <taxon>Brassicaceae</taxon>
        <taxon>Camelineae</taxon>
        <taxon>Arabidopsis</taxon>
    </lineage>
</organism>
<feature type="compositionally biased region" description="Polar residues" evidence="8">
    <location>
        <begin position="337"/>
        <end position="347"/>
    </location>
</feature>
<feature type="compositionally biased region" description="Low complexity" evidence="8">
    <location>
        <begin position="321"/>
        <end position="336"/>
    </location>
</feature>
<keyword evidence="1" id="KW-0808">Transferase</keyword>